<gene>
    <name evidence="13" type="ORF">ACFOVU_09525</name>
</gene>
<feature type="domain" description="Histidine kinase/HSP90-like ATPase" evidence="11">
    <location>
        <begin position="288"/>
        <end position="380"/>
    </location>
</feature>
<evidence type="ECO:0000256" key="10">
    <source>
        <dbReference type="SAM" id="Phobius"/>
    </source>
</evidence>
<proteinExistence type="predicted"/>
<dbReference type="Gene3D" id="3.30.565.10">
    <property type="entry name" value="Histidine kinase-like ATPase, C-terminal domain"/>
    <property type="match status" value="1"/>
</dbReference>
<accession>A0ABV8FN49</accession>
<comment type="caution">
    <text evidence="13">The sequence shown here is derived from an EMBL/GenBank/DDBJ whole genome shotgun (WGS) entry which is preliminary data.</text>
</comment>
<evidence type="ECO:0000256" key="8">
    <source>
        <dbReference type="ARBA" id="ARBA00023012"/>
    </source>
</evidence>
<evidence type="ECO:0000259" key="12">
    <source>
        <dbReference type="Pfam" id="PF07730"/>
    </source>
</evidence>
<organism evidence="13 14">
    <name type="scientific">Nocardiopsis sediminis</name>
    <dbReference type="NCBI Taxonomy" id="1778267"/>
    <lineage>
        <taxon>Bacteria</taxon>
        <taxon>Bacillati</taxon>
        <taxon>Actinomycetota</taxon>
        <taxon>Actinomycetes</taxon>
        <taxon>Streptosporangiales</taxon>
        <taxon>Nocardiopsidaceae</taxon>
        <taxon>Nocardiopsis</taxon>
    </lineage>
</organism>
<feature type="region of interest" description="Disordered" evidence="9">
    <location>
        <begin position="377"/>
        <end position="410"/>
    </location>
</feature>
<keyword evidence="10" id="KW-1133">Transmembrane helix</keyword>
<evidence type="ECO:0000256" key="6">
    <source>
        <dbReference type="ARBA" id="ARBA00022777"/>
    </source>
</evidence>
<evidence type="ECO:0000256" key="4">
    <source>
        <dbReference type="ARBA" id="ARBA00022679"/>
    </source>
</evidence>
<reference evidence="14" key="1">
    <citation type="journal article" date="2019" name="Int. J. Syst. Evol. Microbiol.">
        <title>The Global Catalogue of Microorganisms (GCM) 10K type strain sequencing project: providing services to taxonomists for standard genome sequencing and annotation.</title>
        <authorList>
            <consortium name="The Broad Institute Genomics Platform"/>
            <consortium name="The Broad Institute Genome Sequencing Center for Infectious Disease"/>
            <person name="Wu L."/>
            <person name="Ma J."/>
        </authorList>
    </citation>
    <scope>NUCLEOTIDE SEQUENCE [LARGE SCALE GENOMIC DNA]</scope>
    <source>
        <strain evidence="14">TBRC 1826</strain>
    </source>
</reference>
<dbReference type="EC" id="2.7.13.3" evidence="2"/>
<feature type="transmembrane region" description="Helical" evidence="10">
    <location>
        <begin position="29"/>
        <end position="48"/>
    </location>
</feature>
<sequence>MVRRLPFLLGGIALFLVNALTLSIGFGFGLSGVPAALLIAAPVVLCWYRPMAAWWLALAGLLLLTLLGPVLSDDEALQYRPWLLNAIPAHLAVVYVLALSVRLRIAIPAFVIYLAAGALTPIHLLDDLPNAIAGAIVWAMAVLVAMVLGHNKRVRLTSTLRIAEERGRRLVLEERNRIARELHDMVAHHMSVIAVQTATARYRLPGGVSEEASREFQAINATARESLREMRHLLGVLRDPADPAETEPPPQGLADLPRLMESARRAGTPVRLAVVDTPDPLSPAAALTAYRIVQEALSNVVRHATGAATRVEVAPDETCSALIVEVHNAPPDAPPPAVERPHPGHGLVGMRERVAVHGGDMTAAPTPEGGFIVRATLPLASSTGAGEPSPDVMDGGDGRDTSDDQRIDRR</sequence>
<dbReference type="SUPFAM" id="SSF55874">
    <property type="entry name" value="ATPase domain of HSP90 chaperone/DNA topoisomerase II/histidine kinase"/>
    <property type="match status" value="1"/>
</dbReference>
<dbReference type="GO" id="GO:0016301">
    <property type="term" value="F:kinase activity"/>
    <property type="evidence" value="ECO:0007669"/>
    <property type="project" value="UniProtKB-KW"/>
</dbReference>
<dbReference type="PANTHER" id="PTHR24421:SF10">
    <property type="entry name" value="NITRATE_NITRITE SENSOR PROTEIN NARQ"/>
    <property type="match status" value="1"/>
</dbReference>
<dbReference type="PANTHER" id="PTHR24421">
    <property type="entry name" value="NITRATE/NITRITE SENSOR PROTEIN NARX-RELATED"/>
    <property type="match status" value="1"/>
</dbReference>
<keyword evidence="3" id="KW-0597">Phosphoprotein</keyword>
<feature type="transmembrane region" description="Helical" evidence="10">
    <location>
        <begin position="131"/>
        <end position="149"/>
    </location>
</feature>
<dbReference type="Pfam" id="PF02518">
    <property type="entry name" value="HATPase_c"/>
    <property type="match status" value="1"/>
</dbReference>
<dbReference type="RefSeq" id="WP_378531955.1">
    <property type="nucleotide sequence ID" value="NZ_JBHSBH010000007.1"/>
</dbReference>
<dbReference type="InterPro" id="IPR003594">
    <property type="entry name" value="HATPase_dom"/>
</dbReference>
<name>A0ABV8FN49_9ACTN</name>
<keyword evidence="6 13" id="KW-0418">Kinase</keyword>
<feature type="transmembrane region" description="Helical" evidence="10">
    <location>
        <begin position="105"/>
        <end position="125"/>
    </location>
</feature>
<evidence type="ECO:0000256" key="9">
    <source>
        <dbReference type="SAM" id="MobiDB-lite"/>
    </source>
</evidence>
<keyword evidence="4" id="KW-0808">Transferase</keyword>
<feature type="domain" description="Signal transduction histidine kinase subgroup 3 dimerisation and phosphoacceptor" evidence="12">
    <location>
        <begin position="174"/>
        <end position="240"/>
    </location>
</feature>
<dbReference type="InterPro" id="IPR050482">
    <property type="entry name" value="Sensor_HK_TwoCompSys"/>
</dbReference>
<keyword evidence="10" id="KW-0812">Transmembrane</keyword>
<dbReference type="InterPro" id="IPR011712">
    <property type="entry name" value="Sig_transdc_His_kin_sub3_dim/P"/>
</dbReference>
<dbReference type="CDD" id="cd16917">
    <property type="entry name" value="HATPase_UhpB-NarQ-NarX-like"/>
    <property type="match status" value="1"/>
</dbReference>
<evidence type="ECO:0000259" key="11">
    <source>
        <dbReference type="Pfam" id="PF02518"/>
    </source>
</evidence>
<keyword evidence="14" id="KW-1185">Reference proteome</keyword>
<dbReference type="InterPro" id="IPR036890">
    <property type="entry name" value="HATPase_C_sf"/>
</dbReference>
<keyword evidence="7" id="KW-0067">ATP-binding</keyword>
<comment type="catalytic activity">
    <reaction evidence="1">
        <text>ATP + protein L-histidine = ADP + protein N-phospho-L-histidine.</text>
        <dbReference type="EC" id="2.7.13.3"/>
    </reaction>
</comment>
<dbReference type="Gene3D" id="1.20.5.1930">
    <property type="match status" value="1"/>
</dbReference>
<dbReference type="Proteomes" id="UP001595847">
    <property type="component" value="Unassembled WGS sequence"/>
</dbReference>
<feature type="transmembrane region" description="Helical" evidence="10">
    <location>
        <begin position="53"/>
        <end position="70"/>
    </location>
</feature>
<evidence type="ECO:0000313" key="13">
    <source>
        <dbReference type="EMBL" id="MFC3996153.1"/>
    </source>
</evidence>
<protein>
    <recommendedName>
        <fullName evidence="2">histidine kinase</fullName>
        <ecNumber evidence="2">2.7.13.3</ecNumber>
    </recommendedName>
</protein>
<keyword evidence="10" id="KW-0472">Membrane</keyword>
<keyword evidence="8" id="KW-0902">Two-component regulatory system</keyword>
<feature type="compositionally biased region" description="Basic and acidic residues" evidence="9">
    <location>
        <begin position="396"/>
        <end position="410"/>
    </location>
</feature>
<evidence type="ECO:0000256" key="3">
    <source>
        <dbReference type="ARBA" id="ARBA00022553"/>
    </source>
</evidence>
<keyword evidence="5" id="KW-0547">Nucleotide-binding</keyword>
<evidence type="ECO:0000256" key="1">
    <source>
        <dbReference type="ARBA" id="ARBA00000085"/>
    </source>
</evidence>
<dbReference type="EMBL" id="JBHSBH010000007">
    <property type="protein sequence ID" value="MFC3996153.1"/>
    <property type="molecule type" value="Genomic_DNA"/>
</dbReference>
<evidence type="ECO:0000256" key="2">
    <source>
        <dbReference type="ARBA" id="ARBA00012438"/>
    </source>
</evidence>
<dbReference type="Pfam" id="PF07730">
    <property type="entry name" value="HisKA_3"/>
    <property type="match status" value="1"/>
</dbReference>
<evidence type="ECO:0000313" key="14">
    <source>
        <dbReference type="Proteomes" id="UP001595847"/>
    </source>
</evidence>
<feature type="transmembrane region" description="Helical" evidence="10">
    <location>
        <begin position="82"/>
        <end position="98"/>
    </location>
</feature>
<evidence type="ECO:0000256" key="5">
    <source>
        <dbReference type="ARBA" id="ARBA00022741"/>
    </source>
</evidence>
<evidence type="ECO:0000256" key="7">
    <source>
        <dbReference type="ARBA" id="ARBA00022840"/>
    </source>
</evidence>